<organism evidence="7 8">
    <name type="scientific">Sinomonas cyclohexanicum</name>
    <name type="common">Corynebacterium cyclohexanicum</name>
    <dbReference type="NCBI Taxonomy" id="322009"/>
    <lineage>
        <taxon>Bacteria</taxon>
        <taxon>Bacillati</taxon>
        <taxon>Actinomycetota</taxon>
        <taxon>Actinomycetes</taxon>
        <taxon>Micrococcales</taxon>
        <taxon>Micrococcaceae</taxon>
        <taxon>Sinomonas</taxon>
    </lineage>
</organism>
<dbReference type="RefSeq" id="WP_229229431.1">
    <property type="nucleotide sequence ID" value="NZ_AP024525.1"/>
</dbReference>
<feature type="transmembrane region" description="Helical" evidence="5">
    <location>
        <begin position="50"/>
        <end position="72"/>
    </location>
</feature>
<dbReference type="InterPro" id="IPR011701">
    <property type="entry name" value="MFS"/>
</dbReference>
<evidence type="ECO:0000313" key="8">
    <source>
        <dbReference type="Proteomes" id="UP001319861"/>
    </source>
</evidence>
<dbReference type="Gene3D" id="1.20.1250.20">
    <property type="entry name" value="MFS general substrate transporter like domains"/>
    <property type="match status" value="1"/>
</dbReference>
<dbReference type="PANTHER" id="PTHR23542">
    <property type="match status" value="1"/>
</dbReference>
<feature type="domain" description="Major facilitator superfamily (MFS) profile" evidence="6">
    <location>
        <begin position="1"/>
        <end position="280"/>
    </location>
</feature>
<comment type="subcellular location">
    <subcellularLocation>
        <location evidence="1">Cell membrane</location>
        <topology evidence="1">Multi-pass membrane protein</topology>
    </subcellularLocation>
</comment>
<feature type="transmembrane region" description="Helical" evidence="5">
    <location>
        <begin position="185"/>
        <end position="204"/>
    </location>
</feature>
<dbReference type="Proteomes" id="UP001319861">
    <property type="component" value="Chromosome"/>
</dbReference>
<feature type="transmembrane region" description="Helical" evidence="5">
    <location>
        <begin position="84"/>
        <end position="107"/>
    </location>
</feature>
<keyword evidence="3 5" id="KW-1133">Transmembrane helix</keyword>
<name>A0ABM7PX67_SINCY</name>
<gene>
    <name evidence="7" type="ORF">SCMU_24770</name>
</gene>
<dbReference type="InterPro" id="IPR036259">
    <property type="entry name" value="MFS_trans_sf"/>
</dbReference>
<dbReference type="InterPro" id="IPR020846">
    <property type="entry name" value="MFS_dom"/>
</dbReference>
<dbReference type="SUPFAM" id="SSF103473">
    <property type="entry name" value="MFS general substrate transporter"/>
    <property type="match status" value="1"/>
</dbReference>
<dbReference type="Pfam" id="PF07690">
    <property type="entry name" value="MFS_1"/>
    <property type="match status" value="1"/>
</dbReference>
<feature type="transmembrane region" description="Helical" evidence="5">
    <location>
        <begin position="21"/>
        <end position="44"/>
    </location>
</feature>
<proteinExistence type="predicted"/>
<protein>
    <recommendedName>
        <fullName evidence="6">Major facilitator superfamily (MFS) profile domain-containing protein</fullName>
    </recommendedName>
</protein>
<dbReference type="EMBL" id="AP024525">
    <property type="protein sequence ID" value="BCT76635.1"/>
    <property type="molecule type" value="Genomic_DNA"/>
</dbReference>
<evidence type="ECO:0000256" key="1">
    <source>
        <dbReference type="ARBA" id="ARBA00004651"/>
    </source>
</evidence>
<keyword evidence="8" id="KW-1185">Reference proteome</keyword>
<evidence type="ECO:0000256" key="3">
    <source>
        <dbReference type="ARBA" id="ARBA00022989"/>
    </source>
</evidence>
<sequence>MAIRVSLLARYAVLPQLAGPVFIPVALIARLPLAMLTIGTLTLASVASGSYALGGLAAGAVGIGAAIGAPVLGWLADRKGQRNVVLVAGLANAAAMVAIVAACYPPGGLRELAPIPVLAAALVGGLTTPQVGPLARARWMALTEGRPLRELERDAAFSYEGTADEATFVLGPALVGALAAFVAPWLPLVVAAVLTAVFVTAFAIHPTVQAVRPSVSKLTHAPTAAGRPAAGQRAGAIVFVPIGAMVAMGAYFGGTQSALTAFAGGLGAAEAGGCSTPHSV</sequence>
<evidence type="ECO:0000256" key="5">
    <source>
        <dbReference type="SAM" id="Phobius"/>
    </source>
</evidence>
<dbReference type="PROSITE" id="PS50850">
    <property type="entry name" value="MFS"/>
    <property type="match status" value="1"/>
</dbReference>
<keyword evidence="4 5" id="KW-0472">Membrane</keyword>
<evidence type="ECO:0000259" key="6">
    <source>
        <dbReference type="PROSITE" id="PS50850"/>
    </source>
</evidence>
<evidence type="ECO:0000256" key="4">
    <source>
        <dbReference type="ARBA" id="ARBA00023136"/>
    </source>
</evidence>
<reference evidence="7 8" key="1">
    <citation type="journal article" date="2021" name="J. Biosci. Bioeng.">
        <title>Identification and characterization of a chc gene cluster responsible for the aromatization pathway of cyclohexanecarboxylate degradation in Sinomonas cyclohexanicum ATCC 51369.</title>
        <authorList>
            <person name="Yamamoto T."/>
            <person name="Hasegawa Y."/>
            <person name="Lau P.C.K."/>
            <person name="Iwaki H."/>
        </authorList>
    </citation>
    <scope>NUCLEOTIDE SEQUENCE [LARGE SCALE GENOMIC DNA]</scope>
    <source>
        <strain evidence="7 8">ATCC 51369</strain>
    </source>
</reference>
<accession>A0ABM7PX67</accession>
<evidence type="ECO:0000313" key="7">
    <source>
        <dbReference type="EMBL" id="BCT76635.1"/>
    </source>
</evidence>
<dbReference type="PANTHER" id="PTHR23542:SF1">
    <property type="entry name" value="MAJOR FACILITATOR SUPERFAMILY (MFS) PROFILE DOMAIN-CONTAINING PROTEIN"/>
    <property type="match status" value="1"/>
</dbReference>
<evidence type="ECO:0000256" key="2">
    <source>
        <dbReference type="ARBA" id="ARBA00022692"/>
    </source>
</evidence>
<keyword evidence="2 5" id="KW-0812">Transmembrane</keyword>